<dbReference type="Gene3D" id="3.90.550.10">
    <property type="entry name" value="Spore Coat Polysaccharide Biosynthesis Protein SpsA, Chain A"/>
    <property type="match status" value="1"/>
</dbReference>
<dbReference type="InterPro" id="IPR029044">
    <property type="entry name" value="Nucleotide-diphossugar_trans"/>
</dbReference>
<proteinExistence type="predicted"/>
<organism evidence="2 3">
    <name type="scientific">Psychrobacter glacincola</name>
    <dbReference type="NCBI Taxonomy" id="56810"/>
    <lineage>
        <taxon>Bacteria</taxon>
        <taxon>Pseudomonadati</taxon>
        <taxon>Pseudomonadota</taxon>
        <taxon>Gammaproteobacteria</taxon>
        <taxon>Moraxellales</taxon>
        <taxon>Moraxellaceae</taxon>
        <taxon>Psychrobacter</taxon>
    </lineage>
</organism>
<dbReference type="CDD" id="cd04179">
    <property type="entry name" value="DPM_DPG-synthase_like"/>
    <property type="match status" value="1"/>
</dbReference>
<gene>
    <name evidence="2" type="ORF">ACFP58_12770</name>
</gene>
<keyword evidence="3" id="KW-1185">Reference proteome</keyword>
<accession>A0ABW1WB83</accession>
<dbReference type="Proteomes" id="UP001596264">
    <property type="component" value="Unassembled WGS sequence"/>
</dbReference>
<dbReference type="RefSeq" id="WP_201564481.1">
    <property type="nucleotide sequence ID" value="NZ_CAJGZK010000026.1"/>
</dbReference>
<protein>
    <submittedName>
        <fullName evidence="2">Glycosyltransferase family 2 protein</fullName>
    </submittedName>
</protein>
<dbReference type="Pfam" id="PF00535">
    <property type="entry name" value="Glycos_transf_2"/>
    <property type="match status" value="1"/>
</dbReference>
<dbReference type="PANTHER" id="PTHR48090:SF7">
    <property type="entry name" value="RFBJ PROTEIN"/>
    <property type="match status" value="1"/>
</dbReference>
<evidence type="ECO:0000259" key="1">
    <source>
        <dbReference type="Pfam" id="PF00535"/>
    </source>
</evidence>
<dbReference type="InterPro" id="IPR050256">
    <property type="entry name" value="Glycosyltransferase_2"/>
</dbReference>
<reference evidence="3" key="1">
    <citation type="journal article" date="2019" name="Int. J. Syst. Evol. Microbiol.">
        <title>The Global Catalogue of Microorganisms (GCM) 10K type strain sequencing project: providing services to taxonomists for standard genome sequencing and annotation.</title>
        <authorList>
            <consortium name="The Broad Institute Genomics Platform"/>
            <consortium name="The Broad Institute Genome Sequencing Center for Infectious Disease"/>
            <person name="Wu L."/>
            <person name="Ma J."/>
        </authorList>
    </citation>
    <scope>NUCLEOTIDE SEQUENCE [LARGE SCALE GENOMIC DNA]</scope>
    <source>
        <strain evidence="3">CCM 2050</strain>
    </source>
</reference>
<dbReference type="EMBL" id="JBHSTZ010000063">
    <property type="protein sequence ID" value="MFC6382315.1"/>
    <property type="molecule type" value="Genomic_DNA"/>
</dbReference>
<dbReference type="PANTHER" id="PTHR48090">
    <property type="entry name" value="UNDECAPRENYL-PHOSPHATE 4-DEOXY-4-FORMAMIDO-L-ARABINOSE TRANSFERASE-RELATED"/>
    <property type="match status" value="1"/>
</dbReference>
<dbReference type="SUPFAM" id="SSF53448">
    <property type="entry name" value="Nucleotide-diphospho-sugar transferases"/>
    <property type="match status" value="1"/>
</dbReference>
<evidence type="ECO:0000313" key="3">
    <source>
        <dbReference type="Proteomes" id="UP001596264"/>
    </source>
</evidence>
<name>A0ABW1WB83_9GAMM</name>
<feature type="domain" description="Glycosyltransferase 2-like" evidence="1">
    <location>
        <begin position="9"/>
        <end position="159"/>
    </location>
</feature>
<dbReference type="InterPro" id="IPR001173">
    <property type="entry name" value="Glyco_trans_2-like"/>
</dbReference>
<comment type="caution">
    <text evidence="2">The sequence shown here is derived from an EMBL/GenBank/DDBJ whole genome shotgun (WGS) entry which is preliminary data.</text>
</comment>
<sequence length="211" mass="23215">MDRSKIGLVIPAYNESATIYDVVKAASEYGQPIVVNDCSNDDTAKLAKQAGAFVVDHLTNLGYDAALNSGFAKAAALDCQFIITLDADGQHNPKLIQNFIDELDKGVDVVLGVRSNKPRASEHLFAFMTRVRFGIQDPLCGMKGYNIHAYNRLGHFDSYRSIGTELMLFAARNKLNMVQIPFKVGERKDAPRFGSSLKANIKILRAMSLSI</sequence>
<evidence type="ECO:0000313" key="2">
    <source>
        <dbReference type="EMBL" id="MFC6382315.1"/>
    </source>
</evidence>